<accession>A0ABT7S353</accession>
<gene>
    <name evidence="2" type="ORF">QRT05_01750</name>
</gene>
<feature type="transmembrane region" description="Helical" evidence="1">
    <location>
        <begin position="176"/>
        <end position="199"/>
    </location>
</feature>
<dbReference type="EMBL" id="JAUCGR010000001">
    <property type="protein sequence ID" value="MDM7830045.1"/>
    <property type="molecule type" value="Genomic_DNA"/>
</dbReference>
<keyword evidence="1" id="KW-0812">Transmembrane</keyword>
<sequence length="220" mass="22453">MTGPWVRRLANLLVAIGVIGAALGVLDFVNALTQVSASVKATVRVAPSGCCGDARVELPGVTLADGWLLPANGPDGLSASPSAGQLRIEAWGSTAPEQALANAELLVGGVGFLLGALLIRPVLVALSEGRPFRRGNARRITLVAVTVAVTGVLVPLPSQLAGLRIAQRTGLETELVHGVTVPLAPLLTGALVLAVAAAFRAGERLTRESEEMAADLQGLV</sequence>
<feature type="transmembrane region" description="Helical" evidence="1">
    <location>
        <begin position="139"/>
        <end position="156"/>
    </location>
</feature>
<dbReference type="Proteomes" id="UP001321453">
    <property type="component" value="Unassembled WGS sequence"/>
</dbReference>
<keyword evidence="1" id="KW-1133">Transmembrane helix</keyword>
<protein>
    <recommendedName>
        <fullName evidence="4">DUF2975 domain-containing protein</fullName>
    </recommendedName>
</protein>
<feature type="transmembrane region" description="Helical" evidence="1">
    <location>
        <begin position="12"/>
        <end position="32"/>
    </location>
</feature>
<evidence type="ECO:0008006" key="4">
    <source>
        <dbReference type="Google" id="ProtNLM"/>
    </source>
</evidence>
<keyword evidence="3" id="KW-1185">Reference proteome</keyword>
<dbReference type="RefSeq" id="WP_289444655.1">
    <property type="nucleotide sequence ID" value="NZ_JAUCGR010000001.1"/>
</dbReference>
<keyword evidence="1" id="KW-0472">Membrane</keyword>
<name>A0ABT7S353_9CELL</name>
<evidence type="ECO:0000256" key="1">
    <source>
        <dbReference type="SAM" id="Phobius"/>
    </source>
</evidence>
<proteinExistence type="predicted"/>
<evidence type="ECO:0000313" key="2">
    <source>
        <dbReference type="EMBL" id="MDM7830045.1"/>
    </source>
</evidence>
<evidence type="ECO:0000313" key="3">
    <source>
        <dbReference type="Proteomes" id="UP001321453"/>
    </source>
</evidence>
<feature type="transmembrane region" description="Helical" evidence="1">
    <location>
        <begin position="105"/>
        <end position="127"/>
    </location>
</feature>
<reference evidence="2 3" key="1">
    <citation type="submission" date="2023-06" db="EMBL/GenBank/DDBJ databases">
        <title>Cellulomonas sp. MW9 Whole genome sequence.</title>
        <authorList>
            <person name="Park S."/>
        </authorList>
    </citation>
    <scope>NUCLEOTIDE SEQUENCE [LARGE SCALE GENOMIC DNA]</scope>
    <source>
        <strain evidence="2 3">MW9</strain>
    </source>
</reference>
<comment type="caution">
    <text evidence="2">The sequence shown here is derived from an EMBL/GenBank/DDBJ whole genome shotgun (WGS) entry which is preliminary data.</text>
</comment>
<organism evidence="2 3">
    <name type="scientific">Cellulomonas edaphi</name>
    <dbReference type="NCBI Taxonomy" id="3053468"/>
    <lineage>
        <taxon>Bacteria</taxon>
        <taxon>Bacillati</taxon>
        <taxon>Actinomycetota</taxon>
        <taxon>Actinomycetes</taxon>
        <taxon>Micrococcales</taxon>
        <taxon>Cellulomonadaceae</taxon>
        <taxon>Cellulomonas</taxon>
    </lineage>
</organism>